<name>A0A9D4H6M4_DREPO</name>
<protein>
    <submittedName>
        <fullName evidence="1">Uncharacterized protein</fullName>
    </submittedName>
</protein>
<evidence type="ECO:0000313" key="2">
    <source>
        <dbReference type="Proteomes" id="UP000828390"/>
    </source>
</evidence>
<dbReference type="AlphaFoldDB" id="A0A9D4H6M4"/>
<accession>A0A9D4H6M4</accession>
<gene>
    <name evidence="1" type="ORF">DPMN_129912</name>
</gene>
<keyword evidence="2" id="KW-1185">Reference proteome</keyword>
<reference evidence="1" key="1">
    <citation type="journal article" date="2019" name="bioRxiv">
        <title>The Genome of the Zebra Mussel, Dreissena polymorpha: A Resource for Invasive Species Research.</title>
        <authorList>
            <person name="McCartney M.A."/>
            <person name="Auch B."/>
            <person name="Kono T."/>
            <person name="Mallez S."/>
            <person name="Zhang Y."/>
            <person name="Obille A."/>
            <person name="Becker A."/>
            <person name="Abrahante J.E."/>
            <person name="Garbe J."/>
            <person name="Badalamenti J.P."/>
            <person name="Herman A."/>
            <person name="Mangelson H."/>
            <person name="Liachko I."/>
            <person name="Sullivan S."/>
            <person name="Sone E.D."/>
            <person name="Koren S."/>
            <person name="Silverstein K.A.T."/>
            <person name="Beckman K.B."/>
            <person name="Gohl D.M."/>
        </authorList>
    </citation>
    <scope>NUCLEOTIDE SEQUENCE</scope>
    <source>
        <strain evidence="1">Duluth1</strain>
        <tissue evidence="1">Whole animal</tissue>
    </source>
</reference>
<sequence length="61" mass="6984">MKSLEEQLADSQGHELRTVRELEKLKIDMQTPVSTAEMVRNYNIKSSFDHSKKMKTSVSTA</sequence>
<evidence type="ECO:0000313" key="1">
    <source>
        <dbReference type="EMBL" id="KAH3827966.1"/>
    </source>
</evidence>
<dbReference type="EMBL" id="JAIWYP010000005">
    <property type="protein sequence ID" value="KAH3827966.1"/>
    <property type="molecule type" value="Genomic_DNA"/>
</dbReference>
<reference evidence="1" key="2">
    <citation type="submission" date="2020-11" db="EMBL/GenBank/DDBJ databases">
        <authorList>
            <person name="McCartney M.A."/>
            <person name="Auch B."/>
            <person name="Kono T."/>
            <person name="Mallez S."/>
            <person name="Becker A."/>
            <person name="Gohl D.M."/>
            <person name="Silverstein K.A.T."/>
            <person name="Koren S."/>
            <person name="Bechman K.B."/>
            <person name="Herman A."/>
            <person name="Abrahante J.E."/>
            <person name="Garbe J."/>
        </authorList>
    </citation>
    <scope>NUCLEOTIDE SEQUENCE</scope>
    <source>
        <strain evidence="1">Duluth1</strain>
        <tissue evidence="1">Whole animal</tissue>
    </source>
</reference>
<organism evidence="1 2">
    <name type="scientific">Dreissena polymorpha</name>
    <name type="common">Zebra mussel</name>
    <name type="synonym">Mytilus polymorpha</name>
    <dbReference type="NCBI Taxonomy" id="45954"/>
    <lineage>
        <taxon>Eukaryota</taxon>
        <taxon>Metazoa</taxon>
        <taxon>Spiralia</taxon>
        <taxon>Lophotrochozoa</taxon>
        <taxon>Mollusca</taxon>
        <taxon>Bivalvia</taxon>
        <taxon>Autobranchia</taxon>
        <taxon>Heteroconchia</taxon>
        <taxon>Euheterodonta</taxon>
        <taxon>Imparidentia</taxon>
        <taxon>Neoheterodontei</taxon>
        <taxon>Myida</taxon>
        <taxon>Dreissenoidea</taxon>
        <taxon>Dreissenidae</taxon>
        <taxon>Dreissena</taxon>
    </lineage>
</organism>
<dbReference type="Proteomes" id="UP000828390">
    <property type="component" value="Unassembled WGS sequence"/>
</dbReference>
<comment type="caution">
    <text evidence="1">The sequence shown here is derived from an EMBL/GenBank/DDBJ whole genome shotgun (WGS) entry which is preliminary data.</text>
</comment>
<proteinExistence type="predicted"/>